<dbReference type="AlphaFoldDB" id="A0A0N1P037"/>
<accession>A0A0N1P037</accession>
<reference evidence="9 10" key="1">
    <citation type="submission" date="2015-06" db="EMBL/GenBank/DDBJ databases">
        <title>Draft genome of the ant-associated black yeast Phialophora attae CBS 131958.</title>
        <authorList>
            <person name="Moreno L.F."/>
            <person name="Stielow B.J."/>
            <person name="de Hoog S."/>
            <person name="Vicente V.A."/>
            <person name="Weiss V.A."/>
            <person name="de Vries M."/>
            <person name="Cruz L.M."/>
            <person name="Souza E.M."/>
        </authorList>
    </citation>
    <scope>NUCLEOTIDE SEQUENCE [LARGE SCALE GENOMIC DNA]</scope>
    <source>
        <strain evidence="9 10">CBS 131958</strain>
    </source>
</reference>
<dbReference type="Gene3D" id="1.20.1250.20">
    <property type="entry name" value="MFS general substrate transporter like domains"/>
    <property type="match status" value="2"/>
</dbReference>
<dbReference type="SUPFAM" id="SSF103473">
    <property type="entry name" value="MFS general substrate transporter"/>
    <property type="match status" value="1"/>
</dbReference>
<evidence type="ECO:0000259" key="8">
    <source>
        <dbReference type="PROSITE" id="PS50850"/>
    </source>
</evidence>
<dbReference type="EMBL" id="LFJN01000006">
    <property type="protein sequence ID" value="KPI42952.1"/>
    <property type="molecule type" value="Genomic_DNA"/>
</dbReference>
<evidence type="ECO:0000256" key="5">
    <source>
        <dbReference type="ARBA" id="ARBA00022989"/>
    </source>
</evidence>
<evidence type="ECO:0000313" key="9">
    <source>
        <dbReference type="EMBL" id="KPI42952.1"/>
    </source>
</evidence>
<organism evidence="9 10">
    <name type="scientific">Cyphellophora attinorum</name>
    <dbReference type="NCBI Taxonomy" id="1664694"/>
    <lineage>
        <taxon>Eukaryota</taxon>
        <taxon>Fungi</taxon>
        <taxon>Dikarya</taxon>
        <taxon>Ascomycota</taxon>
        <taxon>Pezizomycotina</taxon>
        <taxon>Eurotiomycetes</taxon>
        <taxon>Chaetothyriomycetidae</taxon>
        <taxon>Chaetothyriales</taxon>
        <taxon>Cyphellophoraceae</taxon>
        <taxon>Cyphellophora</taxon>
    </lineage>
</organism>
<dbReference type="PANTHER" id="PTHR11360:SF224">
    <property type="entry name" value="MAJOR FACILITATOR SUPERFAMILY (MFS) PROFILE DOMAIN-CONTAINING PROTEIN-RELATED"/>
    <property type="match status" value="1"/>
</dbReference>
<evidence type="ECO:0000256" key="7">
    <source>
        <dbReference type="SAM" id="Phobius"/>
    </source>
</evidence>
<dbReference type="Pfam" id="PF07690">
    <property type="entry name" value="MFS_1"/>
    <property type="match status" value="1"/>
</dbReference>
<feature type="transmembrane region" description="Helical" evidence="7">
    <location>
        <begin position="56"/>
        <end position="72"/>
    </location>
</feature>
<evidence type="ECO:0000256" key="3">
    <source>
        <dbReference type="ARBA" id="ARBA00022448"/>
    </source>
</evidence>
<gene>
    <name evidence="9" type="ORF">AB675_1797</name>
</gene>
<dbReference type="InterPro" id="IPR050327">
    <property type="entry name" value="Proton-linked_MCT"/>
</dbReference>
<evidence type="ECO:0000256" key="4">
    <source>
        <dbReference type="ARBA" id="ARBA00022692"/>
    </source>
</evidence>
<feature type="transmembrane region" description="Helical" evidence="7">
    <location>
        <begin position="118"/>
        <end position="137"/>
    </location>
</feature>
<feature type="transmembrane region" description="Helical" evidence="7">
    <location>
        <begin position="283"/>
        <end position="307"/>
    </location>
</feature>
<dbReference type="GO" id="GO:0022857">
    <property type="term" value="F:transmembrane transporter activity"/>
    <property type="evidence" value="ECO:0007669"/>
    <property type="project" value="InterPro"/>
</dbReference>
<dbReference type="InterPro" id="IPR011701">
    <property type="entry name" value="MFS"/>
</dbReference>
<feature type="transmembrane region" description="Helical" evidence="7">
    <location>
        <begin position="259"/>
        <end position="277"/>
    </location>
</feature>
<feature type="domain" description="Major facilitator superfamily (MFS) profile" evidence="8">
    <location>
        <begin position="1"/>
        <end position="373"/>
    </location>
</feature>
<sequence>MGWINSVGVFQEYYQTDLLRRYSSSTIAWIPSLEIFFILGMGPIVGRLYDKFGPRWLILGGSLMHVFGVMMASISTEYYQILLAQGICSGIGVSAYFSHLTHTALGAAVGWFDQKRGAAFGLIFTGSSVGGVVFPIMVTHLIKELGYGWAMRICGFLLLALLLITCLTVKSRVPPRPHNITGAQLLQPFREPAFVGCVLGFFFLTFGSFVPMNYLPVQALQAGVNPNLVQYLIPILNAGSLFGRLSAGIIGDRLGMYNVYSLVGTVSGIWVLALWIPCNTQNGLIAFAALFGFSSGAYISLVTPAIAKVSPLPEIGFRNGLVFAVASLAGLTTNPINGAILELSTGWLGPKIFAGTLLIVGSMFILSVRIYRVGWKLNAKF</sequence>
<evidence type="ECO:0000313" key="10">
    <source>
        <dbReference type="Proteomes" id="UP000038010"/>
    </source>
</evidence>
<keyword evidence="4 7" id="KW-0812">Transmembrane</keyword>
<dbReference type="RefSeq" id="XP_018002915.1">
    <property type="nucleotide sequence ID" value="XM_018141715.1"/>
</dbReference>
<dbReference type="PANTHER" id="PTHR11360">
    <property type="entry name" value="MONOCARBOXYLATE TRANSPORTER"/>
    <property type="match status" value="1"/>
</dbReference>
<evidence type="ECO:0000256" key="6">
    <source>
        <dbReference type="ARBA" id="ARBA00023136"/>
    </source>
</evidence>
<feature type="transmembrane region" description="Helical" evidence="7">
    <location>
        <begin position="319"/>
        <end position="340"/>
    </location>
</feature>
<dbReference type="InterPro" id="IPR020846">
    <property type="entry name" value="MFS_dom"/>
</dbReference>
<feature type="transmembrane region" description="Helical" evidence="7">
    <location>
        <begin position="149"/>
        <end position="169"/>
    </location>
</feature>
<keyword evidence="3" id="KW-0813">Transport</keyword>
<comment type="similarity">
    <text evidence="2">Belongs to the major facilitator superfamily. Monocarboxylate porter (TC 2.A.1.13) family.</text>
</comment>
<evidence type="ECO:0000256" key="1">
    <source>
        <dbReference type="ARBA" id="ARBA00004141"/>
    </source>
</evidence>
<dbReference type="InterPro" id="IPR036259">
    <property type="entry name" value="MFS_trans_sf"/>
</dbReference>
<evidence type="ECO:0000256" key="2">
    <source>
        <dbReference type="ARBA" id="ARBA00006727"/>
    </source>
</evidence>
<dbReference type="VEuPathDB" id="FungiDB:AB675_1797"/>
<dbReference type="PROSITE" id="PS50850">
    <property type="entry name" value="MFS"/>
    <property type="match status" value="1"/>
</dbReference>
<comment type="subcellular location">
    <subcellularLocation>
        <location evidence="1">Membrane</location>
        <topology evidence="1">Multi-pass membrane protein</topology>
    </subcellularLocation>
</comment>
<feature type="transmembrane region" description="Helical" evidence="7">
    <location>
        <begin position="193"/>
        <end position="216"/>
    </location>
</feature>
<dbReference type="GeneID" id="28733595"/>
<feature type="transmembrane region" description="Helical" evidence="7">
    <location>
        <begin position="228"/>
        <end position="247"/>
    </location>
</feature>
<feature type="transmembrane region" description="Helical" evidence="7">
    <location>
        <begin position="352"/>
        <end position="371"/>
    </location>
</feature>
<proteinExistence type="inferred from homology"/>
<comment type="caution">
    <text evidence="9">The sequence shown here is derived from an EMBL/GenBank/DDBJ whole genome shotgun (WGS) entry which is preliminary data.</text>
</comment>
<name>A0A0N1P037_9EURO</name>
<dbReference type="Proteomes" id="UP000038010">
    <property type="component" value="Unassembled WGS sequence"/>
</dbReference>
<dbReference type="OrthoDB" id="5667at2759"/>
<keyword evidence="6 7" id="KW-0472">Membrane</keyword>
<dbReference type="GO" id="GO:0016020">
    <property type="term" value="C:membrane"/>
    <property type="evidence" value="ECO:0007669"/>
    <property type="project" value="UniProtKB-SubCell"/>
</dbReference>
<feature type="transmembrane region" description="Helical" evidence="7">
    <location>
        <begin position="27"/>
        <end position="49"/>
    </location>
</feature>
<keyword evidence="5 7" id="KW-1133">Transmembrane helix</keyword>
<keyword evidence="10" id="KW-1185">Reference proteome</keyword>
<protein>
    <submittedName>
        <fullName evidence="9">Riboflavin transporter MCH5</fullName>
    </submittedName>
</protein>